<proteinExistence type="predicted"/>
<reference evidence="1" key="1">
    <citation type="submission" date="2023-08" db="EMBL/GenBank/DDBJ databases">
        <title>Draft sequence of the Babesia gibsoni genome.</title>
        <authorList>
            <person name="Yamagishi J.Y."/>
            <person name="Xuan X.X."/>
        </authorList>
    </citation>
    <scope>NUCLEOTIDE SEQUENCE</scope>
    <source>
        <strain evidence="1">Azabu</strain>
    </source>
</reference>
<sequence length="345" mass="39283">MVDTTTCELQHPSGQKQCMGPLRCMFKKWQQTPLEHSGSIEEVVEIDLVSQHSDEKAVHDSAQLRDSGFYESDGAGDNICAGGSADYVTPVTDSEDVEVIQQNDDVDDDDEKVIDTEPPSLELVQSNSIVRSVEKTEVLVEEDEGTEECGVSENKECSEELYEQDFELMEFPLCSSNDLIVSSTNKYTIRKSPFFRCLTLPLRIIFYKIYLYSTRMAMERANEDMRNDLRRIETMIETPERSHSMASHDSNTNFNKGELLVSPGEVKEVDPKSGDTYSGSIITEYKIDSSTSVQRQPSAEVLTMEHFTILMERLTKLSEEMARQSRRIRLLRRQRTHGAIIKMME</sequence>
<dbReference type="EMBL" id="JAVEPI010000002">
    <property type="protein sequence ID" value="KAK1443391.1"/>
    <property type="molecule type" value="Genomic_DNA"/>
</dbReference>
<accession>A0AAD8LQF2</accession>
<organism evidence="1 2">
    <name type="scientific">Babesia gibsoni</name>
    <dbReference type="NCBI Taxonomy" id="33632"/>
    <lineage>
        <taxon>Eukaryota</taxon>
        <taxon>Sar</taxon>
        <taxon>Alveolata</taxon>
        <taxon>Apicomplexa</taxon>
        <taxon>Aconoidasida</taxon>
        <taxon>Piroplasmida</taxon>
        <taxon>Babesiidae</taxon>
        <taxon>Babesia</taxon>
    </lineage>
</organism>
<name>A0AAD8LQF2_BABGI</name>
<comment type="caution">
    <text evidence="1">The sequence shown here is derived from an EMBL/GenBank/DDBJ whole genome shotgun (WGS) entry which is preliminary data.</text>
</comment>
<gene>
    <name evidence="1" type="ORF">BgAZ_202670</name>
</gene>
<evidence type="ECO:0000313" key="2">
    <source>
        <dbReference type="Proteomes" id="UP001230268"/>
    </source>
</evidence>
<dbReference type="Proteomes" id="UP001230268">
    <property type="component" value="Unassembled WGS sequence"/>
</dbReference>
<keyword evidence="2" id="KW-1185">Reference proteome</keyword>
<protein>
    <submittedName>
        <fullName evidence="1">Uncharacterized protein</fullName>
    </submittedName>
</protein>
<evidence type="ECO:0000313" key="1">
    <source>
        <dbReference type="EMBL" id="KAK1443391.1"/>
    </source>
</evidence>
<dbReference type="AlphaFoldDB" id="A0AAD8LQF2"/>